<organism evidence="2 3">
    <name type="scientific">Candidatus Yanofskybacteria bacterium RIFCSPHIGHO2_02_FULL_38_22b</name>
    <dbReference type="NCBI Taxonomy" id="1802673"/>
    <lineage>
        <taxon>Bacteria</taxon>
        <taxon>Candidatus Yanofskyibacteriota</taxon>
    </lineage>
</organism>
<gene>
    <name evidence="2" type="ORF">A3B86_02795</name>
</gene>
<evidence type="ECO:0000313" key="3">
    <source>
        <dbReference type="Proteomes" id="UP000176834"/>
    </source>
</evidence>
<dbReference type="InterPro" id="IPR050259">
    <property type="entry name" value="SDR"/>
</dbReference>
<dbReference type="PRINTS" id="PR00080">
    <property type="entry name" value="SDRFAMILY"/>
</dbReference>
<accession>A0A1F8F3T1</accession>
<reference evidence="2 3" key="1">
    <citation type="journal article" date="2016" name="Nat. Commun.">
        <title>Thousands of microbial genomes shed light on interconnected biogeochemical processes in an aquifer system.</title>
        <authorList>
            <person name="Anantharaman K."/>
            <person name="Brown C.T."/>
            <person name="Hug L.A."/>
            <person name="Sharon I."/>
            <person name="Castelle C.J."/>
            <person name="Probst A.J."/>
            <person name="Thomas B.C."/>
            <person name="Singh A."/>
            <person name="Wilkins M.J."/>
            <person name="Karaoz U."/>
            <person name="Brodie E.L."/>
            <person name="Williams K.H."/>
            <person name="Hubbard S.S."/>
            <person name="Banfield J.F."/>
        </authorList>
    </citation>
    <scope>NUCLEOTIDE SEQUENCE [LARGE SCALE GENOMIC DNA]</scope>
</reference>
<dbReference type="AlphaFoldDB" id="A0A1F8F3T1"/>
<sequence>MDLNLRGRLALVTGSTHGLGKAIALALAQEGVEVIINGRHEKAVIKTMKEISDKYRVQTWACPVDVTDNDKINSFFELGPVAAIGKLDILVNNAGHLEKFGDFTDLSDEDWLSCYNLTFMSAVRFIRASLPYLTASKQGRIINISSLSSHQPGNFNPHYVSFKAALNILTKQLATKLGNANILVNAICPSTLDGGIWRQNVADRAQRSEITYEAAEHLMRYEEFQKSPLCRMGTLENVADLVVYLASDKANFQTGHIYDIDGGITRGL</sequence>
<comment type="similarity">
    <text evidence="1">Belongs to the short-chain dehydrogenases/reductases (SDR) family.</text>
</comment>
<evidence type="ECO:0000256" key="1">
    <source>
        <dbReference type="ARBA" id="ARBA00006484"/>
    </source>
</evidence>
<dbReference type="InterPro" id="IPR002347">
    <property type="entry name" value="SDR_fam"/>
</dbReference>
<name>A0A1F8F3T1_9BACT</name>
<comment type="caution">
    <text evidence="2">The sequence shown here is derived from an EMBL/GenBank/DDBJ whole genome shotgun (WGS) entry which is preliminary data.</text>
</comment>
<dbReference type="InterPro" id="IPR036291">
    <property type="entry name" value="NAD(P)-bd_dom_sf"/>
</dbReference>
<dbReference type="Proteomes" id="UP000176834">
    <property type="component" value="Unassembled WGS sequence"/>
</dbReference>
<dbReference type="EMBL" id="MGJN01000001">
    <property type="protein sequence ID" value="OGN07783.1"/>
    <property type="molecule type" value="Genomic_DNA"/>
</dbReference>
<evidence type="ECO:0008006" key="4">
    <source>
        <dbReference type="Google" id="ProtNLM"/>
    </source>
</evidence>
<dbReference type="FunFam" id="3.40.50.720:FF:000084">
    <property type="entry name" value="Short-chain dehydrogenase reductase"/>
    <property type="match status" value="1"/>
</dbReference>
<dbReference type="Pfam" id="PF13561">
    <property type="entry name" value="adh_short_C2"/>
    <property type="match status" value="1"/>
</dbReference>
<dbReference type="SUPFAM" id="SSF51735">
    <property type="entry name" value="NAD(P)-binding Rossmann-fold domains"/>
    <property type="match status" value="1"/>
</dbReference>
<dbReference type="Gene3D" id="3.40.50.720">
    <property type="entry name" value="NAD(P)-binding Rossmann-like Domain"/>
    <property type="match status" value="1"/>
</dbReference>
<evidence type="ECO:0000313" key="2">
    <source>
        <dbReference type="EMBL" id="OGN07783.1"/>
    </source>
</evidence>
<dbReference type="PRINTS" id="PR00081">
    <property type="entry name" value="GDHRDH"/>
</dbReference>
<protein>
    <recommendedName>
        <fullName evidence="4">Short-chain dehydrogenase</fullName>
    </recommendedName>
</protein>
<dbReference type="PANTHER" id="PTHR42879">
    <property type="entry name" value="3-OXOACYL-(ACYL-CARRIER-PROTEIN) REDUCTASE"/>
    <property type="match status" value="1"/>
</dbReference>
<proteinExistence type="inferred from homology"/>